<reference evidence="2" key="1">
    <citation type="submission" date="2022-10" db="EMBL/GenBank/DDBJ databases">
        <title>Determination and structural analysis of whole genome sequence of Sarocladium strictum F4-1.</title>
        <authorList>
            <person name="Hu L."/>
            <person name="Jiang Y."/>
        </authorList>
    </citation>
    <scope>NUCLEOTIDE SEQUENCE</scope>
    <source>
        <strain evidence="2">F4-1</strain>
    </source>
</reference>
<dbReference type="InterPro" id="IPR052895">
    <property type="entry name" value="HetReg/Transcr_Mod"/>
</dbReference>
<proteinExistence type="predicted"/>
<evidence type="ECO:0000313" key="3">
    <source>
        <dbReference type="Proteomes" id="UP001175261"/>
    </source>
</evidence>
<dbReference type="AlphaFoldDB" id="A0AA39GFF3"/>
<name>A0AA39GFF3_SARSR</name>
<dbReference type="InterPro" id="IPR010730">
    <property type="entry name" value="HET"/>
</dbReference>
<evidence type="ECO:0000259" key="1">
    <source>
        <dbReference type="Pfam" id="PF06985"/>
    </source>
</evidence>
<dbReference type="PANTHER" id="PTHR24148">
    <property type="entry name" value="ANKYRIN REPEAT DOMAIN-CONTAINING PROTEIN 39 HOMOLOG-RELATED"/>
    <property type="match status" value="1"/>
</dbReference>
<comment type="caution">
    <text evidence="2">The sequence shown here is derived from an EMBL/GenBank/DDBJ whole genome shotgun (WGS) entry which is preliminary data.</text>
</comment>
<sequence length="652" mass="73372">MAYVPCAAHDTGSSCTPASDADVYAYGPLLDEDQIRVLTLHPSPDSESESPLTGSLSVETLDDGTALYDAVSYVWGDPNRAHDLRIYSSPSSSSQSARLPLTRSIHDALRRLRLTDQPRRIWADQRSRQVKLMNRIYRGASEVLVWLGPDDDGVAPAAANMVRELEQVFQDEERMDVFRRKHLEELAERSAEAWGPLSSLTKLPWFNRIWIVQEIGTAAPATLYWGESASLSWSTLSFVSSILSQDFHHLRARFQVHTPNITYLHYRFVRFDPTDDTQTLRRADSTLSYTGSAHSRSCFVYELHRARHLLAKDPRDRVYAFLGHFSLRETGDALARLVPDYSRPVDQVYIDVAVRALRGPSALRVLSACQATDIKSRPVLPLSDLALPSWVPDWRASPIHIINTPGTPHCAARETGPRLEVDEAGRKLHICGERIDTVAKYSWELFSHTFEMRKAKERKSGATGTKMLPLEALWQHICGFETQPFSLEPRYQANGGEGTENSALFALVQTVTNGCIGLDRSRPYHSIPPTEWLSHAASYLSYQLPSFHRPVSQSVLDLAPAGDAFRWSREATLVSRSRRFAVTSLKGYYVLGPEALREGDAIVVLRGGRTPFMLRKVEKDCWTLLGECYVHGIMNGQGFGEDRKNEEWFTII</sequence>
<organism evidence="2 3">
    <name type="scientific">Sarocladium strictum</name>
    <name type="common">Black bundle disease fungus</name>
    <name type="synonym">Acremonium strictum</name>
    <dbReference type="NCBI Taxonomy" id="5046"/>
    <lineage>
        <taxon>Eukaryota</taxon>
        <taxon>Fungi</taxon>
        <taxon>Dikarya</taxon>
        <taxon>Ascomycota</taxon>
        <taxon>Pezizomycotina</taxon>
        <taxon>Sordariomycetes</taxon>
        <taxon>Hypocreomycetidae</taxon>
        <taxon>Hypocreales</taxon>
        <taxon>Sarocladiaceae</taxon>
        <taxon>Sarocladium</taxon>
    </lineage>
</organism>
<dbReference type="Proteomes" id="UP001175261">
    <property type="component" value="Unassembled WGS sequence"/>
</dbReference>
<protein>
    <recommendedName>
        <fullName evidence="1">Heterokaryon incompatibility domain-containing protein</fullName>
    </recommendedName>
</protein>
<feature type="domain" description="Heterokaryon incompatibility" evidence="1">
    <location>
        <begin position="68"/>
        <end position="214"/>
    </location>
</feature>
<dbReference type="Pfam" id="PF26639">
    <property type="entry name" value="Het-6_barrel"/>
    <property type="match status" value="1"/>
</dbReference>
<keyword evidence="3" id="KW-1185">Reference proteome</keyword>
<dbReference type="EMBL" id="JAPDFR010000005">
    <property type="protein sequence ID" value="KAK0386355.1"/>
    <property type="molecule type" value="Genomic_DNA"/>
</dbReference>
<dbReference type="PANTHER" id="PTHR24148:SF64">
    <property type="entry name" value="HETEROKARYON INCOMPATIBILITY DOMAIN-CONTAINING PROTEIN"/>
    <property type="match status" value="1"/>
</dbReference>
<accession>A0AA39GFF3</accession>
<dbReference type="Pfam" id="PF06985">
    <property type="entry name" value="HET"/>
    <property type="match status" value="1"/>
</dbReference>
<gene>
    <name evidence="2" type="ORF">NLU13_6192</name>
</gene>
<evidence type="ECO:0000313" key="2">
    <source>
        <dbReference type="EMBL" id="KAK0386355.1"/>
    </source>
</evidence>